<dbReference type="Proteomes" id="UP001162992">
    <property type="component" value="Chromosome 15"/>
</dbReference>
<organism evidence="1 2">
    <name type="scientific">Diphasiastrum complanatum</name>
    <name type="common">Issler's clubmoss</name>
    <name type="synonym">Lycopodium complanatum</name>
    <dbReference type="NCBI Taxonomy" id="34168"/>
    <lineage>
        <taxon>Eukaryota</taxon>
        <taxon>Viridiplantae</taxon>
        <taxon>Streptophyta</taxon>
        <taxon>Embryophyta</taxon>
        <taxon>Tracheophyta</taxon>
        <taxon>Lycopodiopsida</taxon>
        <taxon>Lycopodiales</taxon>
        <taxon>Lycopodiaceae</taxon>
        <taxon>Lycopodioideae</taxon>
        <taxon>Diphasiastrum</taxon>
    </lineage>
</organism>
<name>A0ACC2BIW2_DIPCM</name>
<evidence type="ECO:0000313" key="2">
    <source>
        <dbReference type="Proteomes" id="UP001162992"/>
    </source>
</evidence>
<reference evidence="2" key="1">
    <citation type="journal article" date="2024" name="Proc. Natl. Acad. Sci. U.S.A.">
        <title>Extraordinary preservation of gene collinearity over three hundred million years revealed in homosporous lycophytes.</title>
        <authorList>
            <person name="Li C."/>
            <person name="Wickell D."/>
            <person name="Kuo L.Y."/>
            <person name="Chen X."/>
            <person name="Nie B."/>
            <person name="Liao X."/>
            <person name="Peng D."/>
            <person name="Ji J."/>
            <person name="Jenkins J."/>
            <person name="Williams M."/>
            <person name="Shu S."/>
            <person name="Plott C."/>
            <person name="Barry K."/>
            <person name="Rajasekar S."/>
            <person name="Grimwood J."/>
            <person name="Han X."/>
            <person name="Sun S."/>
            <person name="Hou Z."/>
            <person name="He W."/>
            <person name="Dai G."/>
            <person name="Sun C."/>
            <person name="Schmutz J."/>
            <person name="Leebens-Mack J.H."/>
            <person name="Li F.W."/>
            <person name="Wang L."/>
        </authorList>
    </citation>
    <scope>NUCLEOTIDE SEQUENCE [LARGE SCALE GENOMIC DNA]</scope>
    <source>
        <strain evidence="2">cv. PW_Plant_1</strain>
    </source>
</reference>
<gene>
    <name evidence="1" type="ORF">O6H91_15G063000</name>
</gene>
<accession>A0ACC2BIW2</accession>
<sequence length="882" mass="99345">MGSLNIAVMFSLWFCLIYSHYVNFSFVITLWEYCRSLVVLNFEMKTRGGIKKSPVPKKGGAKTPTKGSVEEDLESKITISEQVQDAENLQNHPSADVTVVNVDAKAGELKTETKSSIGENGKPSRNIGEDSKLQMDKGSAKTSIAKSEPDEQVKVLEIGSQEAQGVVIAKFDGSKVAQEVAAEEKPAEGDISKENVKEGDGVDGDEEEEDEAEAEDEVEDEVEDEIEDEVEDMEEDEVEDEEEDEIEDEVEDEDEVDYEDEDNKVQQEIDKIIRDGENDTERTLREIQDSQPVSQRRKLKRVEVFIGNLQRDVTKHDLRSIFGKIGKVMEVRLTRYASGKNKGYAFVRYGDPSEAKRAIDELHGSQIRGQPCRVIPSEENDLLYLGNIDYKWKKENLMEALNKYKIEKLEEVTLLEDPQNKEKNRGYAFLEFTTHKDAMKAFQRLQRPDVIVGGDRSAKVAFAQPLVEPDDETMEQVRSVYVDGMPPAWNEKQVKQHFGKYGEIERITLARNRSSSKRNDFGFIDYATREAALACIEAANNSEVGEGEQKVKLKVRFSKPVFKRRTGKGGIHGNFPIQSIGTVDVGGLVRTWSPRKVEDRRGRSSGRHARVRTGRKSDREREKLVRSRSRREASREHRRRRSSLGRRSLSPRPGSKFSSRPDGDFTTRGEALVDRRGSRRDRFSDKDDRSHRESKRDRLESSAHDSVSAREEAYLHRRAREYTPEPYETTTRDLREAVRERKRGFSDLEDDPRYVEVPRTGHSRAHLVLPDDLPLAVGGSQYARIPFYEIPARAPVGQVGQYAIGQGLGLSAAPAQSYALYDPLSSAGGNTAYSASGYTYGSMYPSVAEIAGASSYVPSSYGVHPLGASRYLGSRADLDPFY</sequence>
<keyword evidence="2" id="KW-1185">Reference proteome</keyword>
<evidence type="ECO:0000313" key="1">
    <source>
        <dbReference type="EMBL" id="KAJ7529720.1"/>
    </source>
</evidence>
<dbReference type="EMBL" id="CM055106">
    <property type="protein sequence ID" value="KAJ7529720.1"/>
    <property type="molecule type" value="Genomic_DNA"/>
</dbReference>
<proteinExistence type="predicted"/>
<protein>
    <submittedName>
        <fullName evidence="1">Uncharacterized protein</fullName>
    </submittedName>
</protein>
<comment type="caution">
    <text evidence="1">The sequence shown here is derived from an EMBL/GenBank/DDBJ whole genome shotgun (WGS) entry which is preliminary data.</text>
</comment>